<dbReference type="InterPro" id="IPR015797">
    <property type="entry name" value="NUDIX_hydrolase-like_dom_sf"/>
</dbReference>
<proteinExistence type="predicted"/>
<dbReference type="InterPro" id="IPR000086">
    <property type="entry name" value="NUDIX_hydrolase_dom"/>
</dbReference>
<evidence type="ECO:0000313" key="2">
    <source>
        <dbReference type="EMBL" id="OGY73126.1"/>
    </source>
</evidence>
<dbReference type="EMBL" id="MHJU01000017">
    <property type="protein sequence ID" value="OGY73126.1"/>
    <property type="molecule type" value="Genomic_DNA"/>
</dbReference>
<dbReference type="AlphaFoldDB" id="A0A1G2A9H7"/>
<reference evidence="2 3" key="1">
    <citation type="journal article" date="2016" name="Nat. Commun.">
        <title>Thousands of microbial genomes shed light on interconnected biogeochemical processes in an aquifer system.</title>
        <authorList>
            <person name="Anantharaman K."/>
            <person name="Brown C.T."/>
            <person name="Hug L.A."/>
            <person name="Sharon I."/>
            <person name="Castelle C.J."/>
            <person name="Probst A.J."/>
            <person name="Thomas B.C."/>
            <person name="Singh A."/>
            <person name="Wilkins M.J."/>
            <person name="Karaoz U."/>
            <person name="Brodie E.L."/>
            <person name="Williams K.H."/>
            <person name="Hubbard S.S."/>
            <person name="Banfield J.F."/>
        </authorList>
    </citation>
    <scope>NUCLEOTIDE SEQUENCE [LARGE SCALE GENOMIC DNA]</scope>
</reference>
<accession>A0A1G2A9H7</accession>
<dbReference type="Pfam" id="PF00293">
    <property type="entry name" value="NUDIX"/>
    <property type="match status" value="1"/>
</dbReference>
<comment type="caution">
    <text evidence="2">The sequence shown here is derived from an EMBL/GenBank/DDBJ whole genome shotgun (WGS) entry which is preliminary data.</text>
</comment>
<gene>
    <name evidence="2" type="ORF">A3H61_02880</name>
</gene>
<dbReference type="Gene3D" id="3.90.79.10">
    <property type="entry name" value="Nucleoside Triphosphate Pyrophosphohydrolase"/>
    <property type="match status" value="1"/>
</dbReference>
<dbReference type="SUPFAM" id="SSF55811">
    <property type="entry name" value="Nudix"/>
    <property type="match status" value="1"/>
</dbReference>
<name>A0A1G2A9H7_9BACT</name>
<protein>
    <recommendedName>
        <fullName evidence="1">Nudix hydrolase domain-containing protein</fullName>
    </recommendedName>
</protein>
<sequence>MEKRKHDEKNKEEVVSKEEIRYKGKLFEVVSEPVEIDGKTFAFEKVRRSPGVRLIIGDGQGNIMLTREFRRELSEFDYRLPGGKVFDSLDEFNKFKQSKGNIIEKAKQAALKEAKEETGFAPDVLEHHSTSKLGATVEWDLHYFVGSVNRSQQGVQELETGENIKVVWFTEEEVKKLILESDKFSEERSVATLMRFLYRTETGVESIPKEEGHRLNRPFGIKRFK</sequence>
<feature type="domain" description="Nudix hydrolase" evidence="1">
    <location>
        <begin position="45"/>
        <end position="194"/>
    </location>
</feature>
<dbReference type="Proteomes" id="UP000178315">
    <property type="component" value="Unassembled WGS sequence"/>
</dbReference>
<evidence type="ECO:0000313" key="3">
    <source>
        <dbReference type="Proteomes" id="UP000178315"/>
    </source>
</evidence>
<evidence type="ECO:0000259" key="1">
    <source>
        <dbReference type="PROSITE" id="PS51462"/>
    </source>
</evidence>
<organism evidence="2 3">
    <name type="scientific">Candidatus Jacksonbacteria bacterium RIFCSPLOWO2_02_FULL_44_20</name>
    <dbReference type="NCBI Taxonomy" id="1798460"/>
    <lineage>
        <taxon>Bacteria</taxon>
        <taxon>Candidatus Jacksoniibacteriota</taxon>
    </lineage>
</organism>
<dbReference type="PROSITE" id="PS51462">
    <property type="entry name" value="NUDIX"/>
    <property type="match status" value="1"/>
</dbReference>